<evidence type="ECO:0000256" key="2">
    <source>
        <dbReference type="SAM" id="Phobius"/>
    </source>
</evidence>
<evidence type="ECO:0000313" key="4">
    <source>
        <dbReference type="Proteomes" id="UP000777438"/>
    </source>
</evidence>
<dbReference type="Proteomes" id="UP000777438">
    <property type="component" value="Unassembled WGS sequence"/>
</dbReference>
<keyword evidence="2" id="KW-0812">Transmembrane</keyword>
<keyword evidence="4" id="KW-1185">Reference proteome</keyword>
<protein>
    <submittedName>
        <fullName evidence="3">Uncharacterized protein</fullName>
    </submittedName>
</protein>
<dbReference type="EMBL" id="JAGPYM010000004">
    <property type="protein sequence ID" value="KAH6895886.1"/>
    <property type="molecule type" value="Genomic_DNA"/>
</dbReference>
<name>A0A9P9AU43_9HYPO</name>
<accession>A0A9P9AU43</accession>
<dbReference type="AlphaFoldDB" id="A0A9P9AU43"/>
<proteinExistence type="predicted"/>
<feature type="transmembrane region" description="Helical" evidence="2">
    <location>
        <begin position="50"/>
        <end position="68"/>
    </location>
</feature>
<reference evidence="3 4" key="1">
    <citation type="journal article" date="2021" name="Nat. Commun.">
        <title>Genetic determinants of endophytism in the Arabidopsis root mycobiome.</title>
        <authorList>
            <person name="Mesny F."/>
            <person name="Miyauchi S."/>
            <person name="Thiergart T."/>
            <person name="Pickel B."/>
            <person name="Atanasova L."/>
            <person name="Karlsson M."/>
            <person name="Huettel B."/>
            <person name="Barry K.W."/>
            <person name="Haridas S."/>
            <person name="Chen C."/>
            <person name="Bauer D."/>
            <person name="Andreopoulos W."/>
            <person name="Pangilinan J."/>
            <person name="LaButti K."/>
            <person name="Riley R."/>
            <person name="Lipzen A."/>
            <person name="Clum A."/>
            <person name="Drula E."/>
            <person name="Henrissat B."/>
            <person name="Kohler A."/>
            <person name="Grigoriev I.V."/>
            <person name="Martin F.M."/>
            <person name="Hacquard S."/>
        </authorList>
    </citation>
    <scope>NUCLEOTIDE SEQUENCE [LARGE SCALE GENOMIC DNA]</scope>
    <source>
        <strain evidence="3 4">MPI-CAGE-CH-0241</strain>
    </source>
</reference>
<sequence>MIRSVKTLHPLVRSRLTVAQRGFRASRPVRQSAAGGAGAPNPEMQRNNRYMMYGAGALGLGAMFYYMTGSEKPKTAAK</sequence>
<keyword evidence="2" id="KW-0472">Membrane</keyword>
<feature type="region of interest" description="Disordered" evidence="1">
    <location>
        <begin position="22"/>
        <end position="46"/>
    </location>
</feature>
<keyword evidence="2" id="KW-1133">Transmembrane helix</keyword>
<comment type="caution">
    <text evidence="3">The sequence shown here is derived from an EMBL/GenBank/DDBJ whole genome shotgun (WGS) entry which is preliminary data.</text>
</comment>
<organism evidence="3 4">
    <name type="scientific">Thelonectria olida</name>
    <dbReference type="NCBI Taxonomy" id="1576542"/>
    <lineage>
        <taxon>Eukaryota</taxon>
        <taxon>Fungi</taxon>
        <taxon>Dikarya</taxon>
        <taxon>Ascomycota</taxon>
        <taxon>Pezizomycotina</taxon>
        <taxon>Sordariomycetes</taxon>
        <taxon>Hypocreomycetidae</taxon>
        <taxon>Hypocreales</taxon>
        <taxon>Nectriaceae</taxon>
        <taxon>Thelonectria</taxon>
    </lineage>
</organism>
<evidence type="ECO:0000256" key="1">
    <source>
        <dbReference type="SAM" id="MobiDB-lite"/>
    </source>
</evidence>
<evidence type="ECO:0000313" key="3">
    <source>
        <dbReference type="EMBL" id="KAH6895886.1"/>
    </source>
</evidence>
<gene>
    <name evidence="3" type="ORF">B0T10DRAFT_558058</name>
</gene>